<keyword evidence="3 8" id="KW-0560">Oxidoreductase</keyword>
<comment type="caution">
    <text evidence="8">Lacks conserved residue(s) required for the propagation of feature annotation.</text>
</comment>
<dbReference type="InterPro" id="IPR002579">
    <property type="entry name" value="Met_Sox_Rdtase_MsrB_dom"/>
</dbReference>
<evidence type="ECO:0000313" key="13">
    <source>
        <dbReference type="Proteomes" id="UP000824209"/>
    </source>
</evidence>
<reference evidence="12" key="1">
    <citation type="journal article" date="2021" name="PeerJ">
        <title>Extensive microbial diversity within the chicken gut microbiome revealed by metagenomics and culture.</title>
        <authorList>
            <person name="Gilroy R."/>
            <person name="Ravi A."/>
            <person name="Getino M."/>
            <person name="Pursley I."/>
            <person name="Horton D.L."/>
            <person name="Alikhan N.F."/>
            <person name="Baker D."/>
            <person name="Gharbi K."/>
            <person name="Hall N."/>
            <person name="Watson M."/>
            <person name="Adriaenssens E.M."/>
            <person name="Foster-Nyarko E."/>
            <person name="Jarju S."/>
            <person name="Secka A."/>
            <person name="Antonio M."/>
            <person name="Oren A."/>
            <person name="Chaudhuri R.R."/>
            <person name="La Ragione R."/>
            <person name="Hildebrand F."/>
            <person name="Pallen M.J."/>
        </authorList>
    </citation>
    <scope>NUCLEOTIDE SEQUENCE</scope>
    <source>
        <strain evidence="12">ChiBcec8-14828</strain>
    </source>
</reference>
<feature type="active site" description="Nucleophile" evidence="8">
    <location>
        <position position="346"/>
    </location>
</feature>
<accession>A0A9D2M425</accession>
<dbReference type="FunFam" id="2.170.150.20:FF:000003">
    <property type="entry name" value="Peptide methionine sulfoxide reductase MsrB"/>
    <property type="match status" value="1"/>
</dbReference>
<keyword evidence="4" id="KW-0511">Multifunctional enzyme</keyword>
<comment type="catalytic activity">
    <reaction evidence="5 9">
        <text>L-methionyl-[protein] + [thioredoxin]-disulfide + H2O = L-methionyl-(S)-S-oxide-[protein] + [thioredoxin]-dithiol</text>
        <dbReference type="Rhea" id="RHEA:14217"/>
        <dbReference type="Rhea" id="RHEA-COMP:10698"/>
        <dbReference type="Rhea" id="RHEA-COMP:10700"/>
        <dbReference type="Rhea" id="RHEA-COMP:12313"/>
        <dbReference type="Rhea" id="RHEA-COMP:12315"/>
        <dbReference type="ChEBI" id="CHEBI:15377"/>
        <dbReference type="ChEBI" id="CHEBI:16044"/>
        <dbReference type="ChEBI" id="CHEBI:29950"/>
        <dbReference type="ChEBI" id="CHEBI:44120"/>
        <dbReference type="ChEBI" id="CHEBI:50058"/>
        <dbReference type="EC" id="1.8.4.11"/>
    </reaction>
</comment>
<dbReference type="PANTHER" id="PTHR10173:SF52">
    <property type="entry name" value="METHIONINE-R-SULFOXIDE REDUCTASE B1"/>
    <property type="match status" value="1"/>
</dbReference>
<dbReference type="Pfam" id="PF01625">
    <property type="entry name" value="PMSR"/>
    <property type="match status" value="1"/>
</dbReference>
<dbReference type="InterPro" id="IPR011057">
    <property type="entry name" value="Mss4-like_sf"/>
</dbReference>
<protein>
    <recommendedName>
        <fullName evidence="8 9">Multifunctional fusion protein</fullName>
    </recommendedName>
    <domain>
        <recommendedName>
            <fullName evidence="9">Peptide methionine sulfoxide reductase MsrA</fullName>
            <shortName evidence="9">Protein-methionine-S-oxide reductase</shortName>
            <ecNumber evidence="9">1.8.4.11</ecNumber>
        </recommendedName>
        <alternativeName>
            <fullName evidence="9">Peptide-methionine (S)-S-oxide reductase</fullName>
            <shortName evidence="9">Peptide Met(O) reductase</shortName>
        </alternativeName>
    </domain>
    <domain>
        <recommendedName>
            <fullName evidence="8">Peptide methionine sulfoxide reductase MsrB</fullName>
            <ecNumber evidence="8">1.8.4.12</ecNumber>
        </recommendedName>
        <alternativeName>
            <fullName evidence="8">Peptide-methionine (R)-S-oxide reductase</fullName>
        </alternativeName>
    </domain>
</protein>
<evidence type="ECO:0000256" key="7">
    <source>
        <dbReference type="ARBA" id="ARBA00048782"/>
    </source>
</evidence>
<feature type="chain" id="PRO_5039533111" description="Multifunctional fusion protein" evidence="10">
    <location>
        <begin position="28"/>
        <end position="375"/>
    </location>
</feature>
<evidence type="ECO:0000313" key="12">
    <source>
        <dbReference type="EMBL" id="HJB40274.1"/>
    </source>
</evidence>
<feature type="domain" description="MsrB" evidence="11">
    <location>
        <begin position="234"/>
        <end position="357"/>
    </location>
</feature>
<dbReference type="GO" id="GO:0008113">
    <property type="term" value="F:peptide-methionine (S)-S-oxide reductase activity"/>
    <property type="evidence" value="ECO:0007669"/>
    <property type="project" value="UniProtKB-UniRule"/>
</dbReference>
<dbReference type="NCBIfam" id="TIGR00357">
    <property type="entry name" value="peptide-methionine (R)-S-oxide reductase MsrB"/>
    <property type="match status" value="1"/>
</dbReference>
<dbReference type="NCBIfam" id="TIGR00401">
    <property type="entry name" value="msrA"/>
    <property type="match status" value="1"/>
</dbReference>
<dbReference type="InterPro" id="IPR028427">
    <property type="entry name" value="Met_Sox_Rdtase_MsrB"/>
</dbReference>
<dbReference type="SUPFAM" id="SSF51316">
    <property type="entry name" value="Mss4-like"/>
    <property type="match status" value="1"/>
</dbReference>
<dbReference type="Gene3D" id="3.30.1060.10">
    <property type="entry name" value="Peptide methionine sulphoxide reductase MsrA"/>
    <property type="match status" value="1"/>
</dbReference>
<evidence type="ECO:0000256" key="5">
    <source>
        <dbReference type="ARBA" id="ARBA00047806"/>
    </source>
</evidence>
<evidence type="ECO:0000256" key="1">
    <source>
        <dbReference type="ARBA" id="ARBA00008076"/>
    </source>
</evidence>
<dbReference type="GO" id="GO:0006979">
    <property type="term" value="P:response to oxidative stress"/>
    <property type="evidence" value="ECO:0007669"/>
    <property type="project" value="InterPro"/>
</dbReference>
<feature type="signal peptide" evidence="10">
    <location>
        <begin position="1"/>
        <end position="27"/>
    </location>
</feature>
<dbReference type="AlphaFoldDB" id="A0A9D2M425"/>
<sequence length="375" mass="41936">MRKRIAAAGLAAALCLSGCSVSSSSTAASLAAQQEEQDMTSTTLSSLPEGTAEIYFAGGCFWGTEKLFQSIDGVLDAQSGYANGSAQITPDYQTVCRGDTGYRETVRVVYDPQQVRLDQLLKAFFSVIDPTVEKRQGNDIGDQYQTGIYFSDEAAQKTVEDYAEQERQKYETFAVEIAPLTSFFPAEEYHQDYLDKNPNGYCHIPVQTFQSINELIRDENGEAPQENRWEKPSRGILRENLSDLQYEVTQNGATERAFTGEYWNFDEKGIYVDVTTGQPLFSSLDKFESSCGWPSFSAPIDENSVSFHEDLSYGMKRTEVKSEAGDAHLGHVFYGEPESPNGVRYCINSASLRFIPYEQMEAQGYGEWLSLFDKK</sequence>
<gene>
    <name evidence="8 12" type="primary">msrB</name>
    <name evidence="9" type="synonym">msrA</name>
    <name evidence="12" type="ORF">H9943_07755</name>
</gene>
<comment type="similarity">
    <text evidence="2">In the N-terminal section; belongs to the MsrA Met sulfoxide reductase family.</text>
</comment>
<organism evidence="12 13">
    <name type="scientific">Candidatus Ruthenibacterium avium</name>
    <dbReference type="NCBI Taxonomy" id="2838751"/>
    <lineage>
        <taxon>Bacteria</taxon>
        <taxon>Bacillati</taxon>
        <taxon>Bacillota</taxon>
        <taxon>Clostridia</taxon>
        <taxon>Eubacteriales</taxon>
        <taxon>Oscillospiraceae</taxon>
        <taxon>Ruthenibacterium</taxon>
    </lineage>
</organism>
<dbReference type="InterPro" id="IPR002569">
    <property type="entry name" value="Met_Sox_Rdtase_MsrA_dom"/>
</dbReference>
<dbReference type="Proteomes" id="UP000824209">
    <property type="component" value="Unassembled WGS sequence"/>
</dbReference>
<comment type="similarity">
    <text evidence="1">In the C-terminal section; belongs to the MsrB Met sulfoxide reductase family.</text>
</comment>
<evidence type="ECO:0000256" key="9">
    <source>
        <dbReference type="HAMAP-Rule" id="MF_01401"/>
    </source>
</evidence>
<evidence type="ECO:0000256" key="4">
    <source>
        <dbReference type="ARBA" id="ARBA00023268"/>
    </source>
</evidence>
<dbReference type="EC" id="1.8.4.11" evidence="9"/>
<dbReference type="GO" id="GO:0005737">
    <property type="term" value="C:cytoplasm"/>
    <property type="evidence" value="ECO:0007669"/>
    <property type="project" value="TreeGrafter"/>
</dbReference>
<comment type="catalytic activity">
    <reaction evidence="7 9">
        <text>[thioredoxin]-disulfide + L-methionine + H2O = L-methionine (S)-S-oxide + [thioredoxin]-dithiol</text>
        <dbReference type="Rhea" id="RHEA:19993"/>
        <dbReference type="Rhea" id="RHEA-COMP:10698"/>
        <dbReference type="Rhea" id="RHEA-COMP:10700"/>
        <dbReference type="ChEBI" id="CHEBI:15377"/>
        <dbReference type="ChEBI" id="CHEBI:29950"/>
        <dbReference type="ChEBI" id="CHEBI:50058"/>
        <dbReference type="ChEBI" id="CHEBI:57844"/>
        <dbReference type="ChEBI" id="CHEBI:58772"/>
        <dbReference type="EC" id="1.8.4.11"/>
    </reaction>
</comment>
<dbReference type="GO" id="GO:0033743">
    <property type="term" value="F:peptide-methionine (R)-S-oxide reductase activity"/>
    <property type="evidence" value="ECO:0007669"/>
    <property type="project" value="UniProtKB-UniRule"/>
</dbReference>
<name>A0A9D2M425_9FIRM</name>
<evidence type="ECO:0000256" key="8">
    <source>
        <dbReference type="HAMAP-Rule" id="MF_01400"/>
    </source>
</evidence>
<keyword evidence="10" id="KW-0732">Signal</keyword>
<comment type="catalytic activity">
    <reaction evidence="6 8">
        <text>L-methionyl-[protein] + [thioredoxin]-disulfide + H2O = L-methionyl-(R)-S-oxide-[protein] + [thioredoxin]-dithiol</text>
        <dbReference type="Rhea" id="RHEA:24164"/>
        <dbReference type="Rhea" id="RHEA-COMP:10698"/>
        <dbReference type="Rhea" id="RHEA-COMP:10700"/>
        <dbReference type="Rhea" id="RHEA-COMP:12313"/>
        <dbReference type="Rhea" id="RHEA-COMP:12314"/>
        <dbReference type="ChEBI" id="CHEBI:15377"/>
        <dbReference type="ChEBI" id="CHEBI:16044"/>
        <dbReference type="ChEBI" id="CHEBI:29950"/>
        <dbReference type="ChEBI" id="CHEBI:45764"/>
        <dbReference type="ChEBI" id="CHEBI:50058"/>
        <dbReference type="EC" id="1.8.4.12"/>
    </reaction>
</comment>
<proteinExistence type="inferred from homology"/>
<comment type="similarity">
    <text evidence="9">Belongs to the MsrA Met sulfoxide reductase family.</text>
</comment>
<evidence type="ECO:0000256" key="2">
    <source>
        <dbReference type="ARBA" id="ARBA00011017"/>
    </source>
</evidence>
<dbReference type="GO" id="GO:0030091">
    <property type="term" value="P:protein repair"/>
    <property type="evidence" value="ECO:0007669"/>
    <property type="project" value="InterPro"/>
</dbReference>
<evidence type="ECO:0000259" key="11">
    <source>
        <dbReference type="PROSITE" id="PS51790"/>
    </source>
</evidence>
<comment type="similarity">
    <text evidence="8">Belongs to the MsrB Met sulfoxide reductase family.</text>
</comment>
<dbReference type="Gene3D" id="2.170.150.20">
    <property type="entry name" value="Peptide methionine sulfoxide reductase"/>
    <property type="match status" value="1"/>
</dbReference>
<evidence type="ECO:0000256" key="3">
    <source>
        <dbReference type="ARBA" id="ARBA00023002"/>
    </source>
</evidence>
<dbReference type="SUPFAM" id="SSF55068">
    <property type="entry name" value="Peptide methionine sulfoxide reductase"/>
    <property type="match status" value="1"/>
</dbReference>
<reference evidence="12" key="2">
    <citation type="submission" date="2021-04" db="EMBL/GenBank/DDBJ databases">
        <authorList>
            <person name="Gilroy R."/>
        </authorList>
    </citation>
    <scope>NUCLEOTIDE SEQUENCE</scope>
    <source>
        <strain evidence="12">ChiBcec8-14828</strain>
    </source>
</reference>
<dbReference type="EC" id="1.8.4.12" evidence="8"/>
<comment type="caution">
    <text evidence="12">The sequence shown here is derived from an EMBL/GenBank/DDBJ whole genome shotgun (WGS) entry which is preliminary data.</text>
</comment>
<feature type="active site" evidence="9">
    <location>
        <position position="60"/>
    </location>
</feature>
<dbReference type="HAMAP" id="MF_01401">
    <property type="entry name" value="MsrA"/>
    <property type="match status" value="1"/>
</dbReference>
<dbReference type="Pfam" id="PF01641">
    <property type="entry name" value="SelR"/>
    <property type="match status" value="1"/>
</dbReference>
<evidence type="ECO:0000256" key="10">
    <source>
        <dbReference type="SAM" id="SignalP"/>
    </source>
</evidence>
<comment type="function">
    <text evidence="9">Has an important function as a repair enzyme for proteins that have been inactivated by oxidation. Catalyzes the reversible oxidation-reduction of methionine sulfoxide in proteins to methionine.</text>
</comment>
<dbReference type="PANTHER" id="PTHR10173">
    <property type="entry name" value="METHIONINE SULFOXIDE REDUCTASE"/>
    <property type="match status" value="1"/>
</dbReference>
<evidence type="ECO:0000256" key="6">
    <source>
        <dbReference type="ARBA" id="ARBA00048488"/>
    </source>
</evidence>
<dbReference type="InterPro" id="IPR036509">
    <property type="entry name" value="Met_Sox_Rdtase_MsrA_sf"/>
</dbReference>
<dbReference type="PROSITE" id="PS51790">
    <property type="entry name" value="MSRB"/>
    <property type="match status" value="1"/>
</dbReference>
<dbReference type="EMBL" id="DWYA01000063">
    <property type="protein sequence ID" value="HJB40274.1"/>
    <property type="molecule type" value="Genomic_DNA"/>
</dbReference>
<dbReference type="HAMAP" id="MF_01400">
    <property type="entry name" value="MsrB"/>
    <property type="match status" value="1"/>
</dbReference>